<dbReference type="Gene3D" id="3.30.365.10">
    <property type="entry name" value="Aldehyde oxidase/xanthine dehydrogenase, molybdopterin binding domain"/>
    <property type="match status" value="4"/>
</dbReference>
<dbReference type="EMBL" id="LT984814">
    <property type="protein sequence ID" value="SPD68100.1"/>
    <property type="molecule type" value="Genomic_DNA"/>
</dbReference>
<dbReference type="GO" id="GO:0005506">
    <property type="term" value="F:iron ion binding"/>
    <property type="evidence" value="ECO:0007669"/>
    <property type="project" value="InterPro"/>
</dbReference>
<protein>
    <submittedName>
        <fullName evidence="5">Acylaldehyde oxidase</fullName>
    </submittedName>
</protein>
<evidence type="ECO:0000259" key="4">
    <source>
        <dbReference type="SMART" id="SM01008"/>
    </source>
</evidence>
<dbReference type="AlphaFoldDB" id="A0A9Q7XWF5"/>
<dbReference type="InterPro" id="IPR000674">
    <property type="entry name" value="Ald_Oxase/Xan_DH_a/b"/>
</dbReference>
<dbReference type="Pfam" id="PF02738">
    <property type="entry name" value="MoCoBD_1"/>
    <property type="match status" value="1"/>
</dbReference>
<dbReference type="InterPro" id="IPR016208">
    <property type="entry name" value="Ald_Oxase/xanthine_DH-like"/>
</dbReference>
<dbReference type="SUPFAM" id="SSF56003">
    <property type="entry name" value="Molybdenum cofactor-binding domain"/>
    <property type="match status" value="1"/>
</dbReference>
<evidence type="ECO:0000256" key="1">
    <source>
        <dbReference type="ARBA" id="ARBA00022505"/>
    </source>
</evidence>
<dbReference type="SUPFAM" id="SSF54665">
    <property type="entry name" value="CO dehydrogenase molybdoprotein N-domain-like"/>
    <property type="match status" value="1"/>
</dbReference>
<dbReference type="Gene3D" id="3.90.1170.50">
    <property type="entry name" value="Aldehyde oxidase/xanthine dehydrogenase, a/b hammerhead"/>
    <property type="match status" value="1"/>
</dbReference>
<evidence type="ECO:0000256" key="2">
    <source>
        <dbReference type="ARBA" id="ARBA00023002"/>
    </source>
</evidence>
<evidence type="ECO:0000313" key="6">
    <source>
        <dbReference type="Proteomes" id="UP000254259"/>
    </source>
</evidence>
<dbReference type="SMART" id="SM01008">
    <property type="entry name" value="Ald_Xan_dh_C"/>
    <property type="match status" value="1"/>
</dbReference>
<gene>
    <name evidence="5" type="ORF">CBM2636_MP20950</name>
</gene>
<evidence type="ECO:0000256" key="3">
    <source>
        <dbReference type="SAM" id="MobiDB-lite"/>
    </source>
</evidence>
<proteinExistence type="predicted"/>
<feature type="region of interest" description="Disordered" evidence="3">
    <location>
        <begin position="140"/>
        <end position="164"/>
    </location>
</feature>
<accession>A0A9Q7XWF5</accession>
<feature type="compositionally biased region" description="Basic and acidic residues" evidence="3">
    <location>
        <begin position="144"/>
        <end position="163"/>
    </location>
</feature>
<sequence>MSITGTPLDRVDGIPKVTGRARYTADHTLPGLVHAVIVTSAIARGEIVAIDTAACERMPGVRLVLTPFNAPHLPRAGKAAADIPTAGHVMSLLQDTTVHYNNQPIAVVVADTLEQARDAARCLPVQYRQGDAVLDFAQARARARKPDEDESADSRRGDPDAGRRGAAAVIDAVYTTPMETHNPMEPHATLAAWDGDQLTLYDATQYVTGVRKAVAAAFGIAADKVRVICPYVGGGFGCKGSVWSHVVLAAMAARQVSRPVRLVVERTQMFGPVGGRPVTEQHVVAAAAADGALQALRHDVTTCTSMIEEWVESAALLTRRLYACANVQTSHRLVELDIGTPTFMRAPGEAPGSFALECALDELAERLGLDPLALRLRNHADTDPDKQLPFSSKSLRQCYRDAAERFGWARRDPAPRSMQADGKLVGLGMATATYPTYRSPASAMVRLLPDGTALVRSGSQDLGTGTYTVMTQVAADALGLPPEHVRFELGDTAFPEAPVSGGSQSVASVAPAVQQAAEAARLRLVRQAVADTASPLSGAPVEDVEIVEGWLQRRSDPAQREPMSAPIRRAGGRAIEARASTKPGKERQAYSMHAFGAVFAEVRVDPDLGEIRVHRVVASYGAGRLLNRKTAHSQLMGGIVWGIGMALHEKTELDLATGRVANANLAEYHVPVNADIGTIEITVVDEDDPHINALGTKGIGEIGIVGVAAAIANAVYHATGRRVRDLPITLDKLLD</sequence>
<dbReference type="PANTHER" id="PTHR11908:SF132">
    <property type="entry name" value="ALDEHYDE OXIDASE 1-RELATED"/>
    <property type="match status" value="1"/>
</dbReference>
<keyword evidence="2" id="KW-0560">Oxidoreductase</keyword>
<dbReference type="InterPro" id="IPR036856">
    <property type="entry name" value="Ald_Oxase/Xan_DH_a/b_sf"/>
</dbReference>
<dbReference type="InterPro" id="IPR037165">
    <property type="entry name" value="AldOxase/xan_DH_Mopterin-bd_sf"/>
</dbReference>
<dbReference type="GO" id="GO:0016491">
    <property type="term" value="F:oxidoreductase activity"/>
    <property type="evidence" value="ECO:0007669"/>
    <property type="project" value="UniProtKB-KW"/>
</dbReference>
<dbReference type="InterPro" id="IPR008274">
    <property type="entry name" value="AldOxase/xan_DH_MoCoBD1"/>
</dbReference>
<evidence type="ECO:0000313" key="5">
    <source>
        <dbReference type="EMBL" id="SPD68100.1"/>
    </source>
</evidence>
<dbReference type="RefSeq" id="WP_115713467.1">
    <property type="nucleotide sequence ID" value="NZ_LT984814.1"/>
</dbReference>
<dbReference type="Proteomes" id="UP000254259">
    <property type="component" value="Plasmid CBM2636_mp"/>
</dbReference>
<dbReference type="Pfam" id="PF20256">
    <property type="entry name" value="MoCoBD_2"/>
    <property type="match status" value="1"/>
</dbReference>
<keyword evidence="5" id="KW-0614">Plasmid</keyword>
<dbReference type="PANTHER" id="PTHR11908">
    <property type="entry name" value="XANTHINE DEHYDROGENASE"/>
    <property type="match status" value="1"/>
</dbReference>
<geneLocation type="plasmid" evidence="6">
    <name>cbm2636_mp</name>
</geneLocation>
<dbReference type="Pfam" id="PF01315">
    <property type="entry name" value="Ald_Xan_dh_C"/>
    <property type="match status" value="1"/>
</dbReference>
<reference evidence="5 6" key="1">
    <citation type="submission" date="2018-01" db="EMBL/GenBank/DDBJ databases">
        <authorList>
            <person name="Clerissi C."/>
        </authorList>
    </citation>
    <scope>NUCLEOTIDE SEQUENCE [LARGE SCALE GENOMIC DNA]</scope>
    <source>
        <strain evidence="5">Cupriavidus taiwanensis SWF 66322</strain>
        <plasmid evidence="6">cbm2636_mp</plasmid>
    </source>
</reference>
<organism evidence="5 6">
    <name type="scientific">Cupriavidus taiwanensis</name>
    <dbReference type="NCBI Taxonomy" id="164546"/>
    <lineage>
        <taxon>Bacteria</taxon>
        <taxon>Pseudomonadati</taxon>
        <taxon>Pseudomonadota</taxon>
        <taxon>Betaproteobacteria</taxon>
        <taxon>Burkholderiales</taxon>
        <taxon>Burkholderiaceae</taxon>
        <taxon>Cupriavidus</taxon>
    </lineage>
</organism>
<keyword evidence="1" id="KW-0500">Molybdenum</keyword>
<dbReference type="InterPro" id="IPR046867">
    <property type="entry name" value="AldOxase/xan_DH_MoCoBD2"/>
</dbReference>
<name>A0A9Q7XWF5_9BURK</name>
<feature type="domain" description="Aldehyde oxidase/xanthine dehydrogenase a/b hammerhead" evidence="4">
    <location>
        <begin position="18"/>
        <end position="131"/>
    </location>
</feature>